<comment type="caution">
    <text evidence="1">The sequence shown here is derived from an EMBL/GenBank/DDBJ whole genome shotgun (WGS) entry which is preliminary data.</text>
</comment>
<dbReference type="AlphaFoldDB" id="A0A162J605"/>
<evidence type="ECO:0000313" key="1">
    <source>
        <dbReference type="EMBL" id="OAA64212.1"/>
    </source>
</evidence>
<keyword evidence="2" id="KW-1185">Reference proteome</keyword>
<protein>
    <submittedName>
        <fullName evidence="1">Uncharacterized protein</fullName>
    </submittedName>
</protein>
<dbReference type="STRING" id="1081102.A0A162J605"/>
<dbReference type="Proteomes" id="UP000076874">
    <property type="component" value="Unassembled WGS sequence"/>
</dbReference>
<dbReference type="EMBL" id="AZHD01000004">
    <property type="protein sequence ID" value="OAA64212.1"/>
    <property type="molecule type" value="Genomic_DNA"/>
</dbReference>
<organism evidence="1 2">
    <name type="scientific">Niveomyces insectorum RCEF 264</name>
    <dbReference type="NCBI Taxonomy" id="1081102"/>
    <lineage>
        <taxon>Eukaryota</taxon>
        <taxon>Fungi</taxon>
        <taxon>Dikarya</taxon>
        <taxon>Ascomycota</taxon>
        <taxon>Pezizomycotina</taxon>
        <taxon>Sordariomycetes</taxon>
        <taxon>Hypocreomycetidae</taxon>
        <taxon>Hypocreales</taxon>
        <taxon>Cordycipitaceae</taxon>
        <taxon>Niveomyces</taxon>
    </lineage>
</organism>
<name>A0A162J605_9HYPO</name>
<reference evidence="1 2" key="1">
    <citation type="journal article" date="2016" name="Genome Biol. Evol.">
        <title>Divergent and convergent evolution of fungal pathogenicity.</title>
        <authorList>
            <person name="Shang Y."/>
            <person name="Xiao G."/>
            <person name="Zheng P."/>
            <person name="Cen K."/>
            <person name="Zhan S."/>
            <person name="Wang C."/>
        </authorList>
    </citation>
    <scope>NUCLEOTIDE SEQUENCE [LARGE SCALE GENOMIC DNA]</scope>
    <source>
        <strain evidence="1 2">RCEF 264</strain>
    </source>
</reference>
<sequence length="248" mass="27593">MASPSTSPTEPAVLPLTYDDMLRGLTNLDAAIGRSELLMSISPIRLVSIGGSLAVCLLQNRAASVDIDCILDPNIAVAPDYVQDFNAAVSRAARRSELAGDWLNRELETFVSRSRLGNLFLESIEQGIALYEGTNLVVYAGRLDWALERKMRRVSHVHDRRKKKDVDITDAAAIIAYMVKSTGKPLSFEYVRGLNENGFDVPPTDVALQTVADFYVAAYGTQGLVDLVWDEEKQQFKYKNLEGTWVWY</sequence>
<evidence type="ECO:0000313" key="2">
    <source>
        <dbReference type="Proteomes" id="UP000076874"/>
    </source>
</evidence>
<dbReference type="OrthoDB" id="4866848at2759"/>
<gene>
    <name evidence="1" type="ORF">SPI_02859</name>
</gene>
<accession>A0A162J605</accession>
<proteinExistence type="predicted"/>